<reference evidence="2" key="1">
    <citation type="submission" date="2023-06" db="EMBL/GenBank/DDBJ databases">
        <authorList>
            <person name="Kurt Z."/>
        </authorList>
    </citation>
    <scope>NUCLEOTIDE SEQUENCE</scope>
</reference>
<reference evidence="3 4" key="2">
    <citation type="submission" date="2024-07" db="EMBL/GenBank/DDBJ databases">
        <authorList>
            <person name="Akdeniz Z."/>
        </authorList>
    </citation>
    <scope>NUCLEOTIDE SEQUENCE [LARGE SCALE GENOMIC DNA]</scope>
</reference>
<evidence type="ECO:0000313" key="2">
    <source>
        <dbReference type="EMBL" id="CAI9973208.1"/>
    </source>
</evidence>
<comment type="caution">
    <text evidence="2">The sequence shown here is derived from an EMBL/GenBank/DDBJ whole genome shotgun (WGS) entry which is preliminary data.</text>
</comment>
<dbReference type="Pfam" id="PF00249">
    <property type="entry name" value="Myb_DNA-binding"/>
    <property type="match status" value="1"/>
</dbReference>
<dbReference type="EMBL" id="CATOUU010001119">
    <property type="protein sequence ID" value="CAI9973208.1"/>
    <property type="molecule type" value="Genomic_DNA"/>
</dbReference>
<dbReference type="InterPro" id="IPR017930">
    <property type="entry name" value="Myb_dom"/>
</dbReference>
<gene>
    <name evidence="3" type="ORF">HINF_LOCUS40688</name>
    <name evidence="2" type="ORF">HINF_LOCUS60853</name>
</gene>
<dbReference type="AlphaFoldDB" id="A0AA86REF3"/>
<feature type="domain" description="HTH myb-type" evidence="1">
    <location>
        <begin position="1"/>
        <end position="53"/>
    </location>
</feature>
<accession>A0AA86REF3</accession>
<organism evidence="2">
    <name type="scientific">Hexamita inflata</name>
    <dbReference type="NCBI Taxonomy" id="28002"/>
    <lineage>
        <taxon>Eukaryota</taxon>
        <taxon>Metamonada</taxon>
        <taxon>Diplomonadida</taxon>
        <taxon>Hexamitidae</taxon>
        <taxon>Hexamitinae</taxon>
        <taxon>Hexamita</taxon>
    </lineage>
</organism>
<proteinExistence type="predicted"/>
<protein>
    <recommendedName>
        <fullName evidence="1">HTH myb-type domain-containing protein</fullName>
    </recommendedName>
</protein>
<dbReference type="SMART" id="SM00717">
    <property type="entry name" value="SANT"/>
    <property type="match status" value="1"/>
</dbReference>
<evidence type="ECO:0000313" key="3">
    <source>
        <dbReference type="EMBL" id="CAL6044710.1"/>
    </source>
</evidence>
<dbReference type="SUPFAM" id="SSF46689">
    <property type="entry name" value="Homeodomain-like"/>
    <property type="match status" value="1"/>
</dbReference>
<dbReference type="EMBL" id="CAXDID020000161">
    <property type="protein sequence ID" value="CAL6044710.1"/>
    <property type="molecule type" value="Genomic_DNA"/>
</dbReference>
<name>A0AA86REF3_9EUKA</name>
<evidence type="ECO:0000313" key="4">
    <source>
        <dbReference type="Proteomes" id="UP001642409"/>
    </source>
</evidence>
<dbReference type="InterPro" id="IPR001005">
    <property type="entry name" value="SANT/Myb"/>
</dbReference>
<dbReference type="PROSITE" id="PS51294">
    <property type="entry name" value="HTH_MYB"/>
    <property type="match status" value="1"/>
</dbReference>
<keyword evidence="4" id="KW-1185">Reference proteome</keyword>
<dbReference type="CDD" id="cd00167">
    <property type="entry name" value="SANT"/>
    <property type="match status" value="1"/>
</dbReference>
<evidence type="ECO:0000259" key="1">
    <source>
        <dbReference type="PROSITE" id="PS51294"/>
    </source>
</evidence>
<dbReference type="Gene3D" id="1.10.10.60">
    <property type="entry name" value="Homeodomain-like"/>
    <property type="match status" value="1"/>
</dbReference>
<sequence>MRISVKWTEDEQKCFEHYLKLYHTDFRLIAELLPNRTYTQVRSHYYNQIKSKELNEGQSIIESNTNNNIVIQLKNILSKFDNKLQVSLNKKSKQLRCKIHNTIAELVDLDTKVGKLTYLLEFYQDGSITLKK</sequence>
<dbReference type="Proteomes" id="UP001642409">
    <property type="component" value="Unassembled WGS sequence"/>
</dbReference>
<dbReference type="InterPro" id="IPR009057">
    <property type="entry name" value="Homeodomain-like_sf"/>
</dbReference>